<dbReference type="AlphaFoldDB" id="A0A1L7XWZ5"/>
<keyword evidence="2" id="KW-1185">Reference proteome</keyword>
<organism evidence="1 2">
    <name type="scientific">Phialocephala subalpina</name>
    <dbReference type="NCBI Taxonomy" id="576137"/>
    <lineage>
        <taxon>Eukaryota</taxon>
        <taxon>Fungi</taxon>
        <taxon>Dikarya</taxon>
        <taxon>Ascomycota</taxon>
        <taxon>Pezizomycotina</taxon>
        <taxon>Leotiomycetes</taxon>
        <taxon>Helotiales</taxon>
        <taxon>Mollisiaceae</taxon>
        <taxon>Phialocephala</taxon>
        <taxon>Phialocephala fortinii species complex</taxon>
    </lineage>
</organism>
<proteinExistence type="predicted"/>
<dbReference type="InterPro" id="IPR032710">
    <property type="entry name" value="NTF2-like_dom_sf"/>
</dbReference>
<evidence type="ECO:0000313" key="1">
    <source>
        <dbReference type="EMBL" id="CZR69556.1"/>
    </source>
</evidence>
<sequence length="135" mass="14586">MAPSRTPEELEVLTTIQAFSNAIKDNTPEILQSLVLPSGSCTRTGINPISHVHISVADLVGYISEAAKDGDIEGRFDPEESTVRVDGDLAMVWTAWTSYKKGEVTHKGSIVFVLAKGKEDGEWLIVSNADNMVAV</sequence>
<evidence type="ECO:0000313" key="2">
    <source>
        <dbReference type="Proteomes" id="UP000184330"/>
    </source>
</evidence>
<dbReference type="OrthoDB" id="2896390at2759"/>
<dbReference type="Gene3D" id="3.10.450.50">
    <property type="match status" value="1"/>
</dbReference>
<evidence type="ECO:0008006" key="3">
    <source>
        <dbReference type="Google" id="ProtNLM"/>
    </source>
</evidence>
<protein>
    <recommendedName>
        <fullName evidence="3">SnoaL-like domain-containing protein</fullName>
    </recommendedName>
</protein>
<reference evidence="1 2" key="1">
    <citation type="submission" date="2016-03" db="EMBL/GenBank/DDBJ databases">
        <authorList>
            <person name="Ploux O."/>
        </authorList>
    </citation>
    <scope>NUCLEOTIDE SEQUENCE [LARGE SCALE GENOMIC DNA]</scope>
    <source>
        <strain evidence="1 2">UAMH 11012</strain>
    </source>
</reference>
<accession>A0A1L7XWZ5</accession>
<dbReference type="Proteomes" id="UP000184330">
    <property type="component" value="Unassembled WGS sequence"/>
</dbReference>
<dbReference type="SUPFAM" id="SSF54427">
    <property type="entry name" value="NTF2-like"/>
    <property type="match status" value="1"/>
</dbReference>
<dbReference type="EMBL" id="FJOG01000073">
    <property type="protein sequence ID" value="CZR69556.1"/>
    <property type="molecule type" value="Genomic_DNA"/>
</dbReference>
<name>A0A1L7XWZ5_9HELO</name>
<gene>
    <name evidence="1" type="ORF">PAC_19456</name>
</gene>